<proteinExistence type="predicted"/>
<accession>A0A7Y0HVH5</accession>
<dbReference type="RefSeq" id="WP_240944889.1">
    <property type="nucleotide sequence ID" value="NZ_JAAIIF010000006.1"/>
</dbReference>
<keyword evidence="3" id="KW-1185">Reference proteome</keyword>
<dbReference type="PROSITE" id="PS00409">
    <property type="entry name" value="PROKAR_NTER_METHYL"/>
    <property type="match status" value="1"/>
</dbReference>
<keyword evidence="1" id="KW-0472">Membrane</keyword>
<evidence type="ECO:0000256" key="1">
    <source>
        <dbReference type="SAM" id="Phobius"/>
    </source>
</evidence>
<comment type="caution">
    <text evidence="2">The sequence shown here is derived from an EMBL/GenBank/DDBJ whole genome shotgun (WGS) entry which is preliminary data.</text>
</comment>
<reference evidence="2 3" key="1">
    <citation type="submission" date="2020-02" db="EMBL/GenBank/DDBJ databases">
        <title>Characterization of phylogenetic diversity of novel bifidobacterial species isolated in Czech ZOOs.</title>
        <authorList>
            <person name="Lugli G.A."/>
            <person name="Vera N.B."/>
            <person name="Ventura M."/>
        </authorList>
    </citation>
    <scope>NUCLEOTIDE SEQUENCE [LARGE SCALE GENOMIC DNA]</scope>
    <source>
        <strain evidence="2 3">DSM 109960</strain>
    </source>
</reference>
<dbReference type="Pfam" id="PF07963">
    <property type="entry name" value="N_methyl"/>
    <property type="match status" value="1"/>
</dbReference>
<protein>
    <submittedName>
        <fullName evidence="2">Prepilin-type cleavage/methylation protein</fullName>
    </submittedName>
</protein>
<dbReference type="AlphaFoldDB" id="A0A7Y0HVH5"/>
<evidence type="ECO:0000313" key="3">
    <source>
        <dbReference type="Proteomes" id="UP000529710"/>
    </source>
</evidence>
<dbReference type="SUPFAM" id="SSF54523">
    <property type="entry name" value="Pili subunits"/>
    <property type="match status" value="1"/>
</dbReference>
<gene>
    <name evidence="2" type="ORF">G1C98_0560</name>
</gene>
<feature type="transmembrane region" description="Helical" evidence="1">
    <location>
        <begin position="28"/>
        <end position="52"/>
    </location>
</feature>
<dbReference type="NCBIfam" id="TIGR02532">
    <property type="entry name" value="IV_pilin_GFxxxE"/>
    <property type="match status" value="1"/>
</dbReference>
<keyword evidence="1" id="KW-1133">Transmembrane helix</keyword>
<name>A0A7Y0HVH5_9BIFI</name>
<organism evidence="2 3">
    <name type="scientific">Bifidobacterium erythrocebi</name>
    <dbReference type="NCBI Taxonomy" id="2675325"/>
    <lineage>
        <taxon>Bacteria</taxon>
        <taxon>Bacillati</taxon>
        <taxon>Actinomycetota</taxon>
        <taxon>Actinomycetes</taxon>
        <taxon>Bifidobacteriales</taxon>
        <taxon>Bifidobacteriaceae</taxon>
        <taxon>Bifidobacterium</taxon>
    </lineage>
</organism>
<dbReference type="InterPro" id="IPR045584">
    <property type="entry name" value="Pilin-like"/>
</dbReference>
<dbReference type="InterPro" id="IPR012902">
    <property type="entry name" value="N_methyl_site"/>
</dbReference>
<sequence length="152" mass="16363">MSSMRPSGVRWNDARHALRRRAEGERGFTLVELVVVVVIMAVLAAVAVPVYLNQRRAAWDSAARSDVHNASTVLEGVMANHADPLSRLANSCADVTGSACAVDGDAVNVTDGVNLKVELNDRSYTITGRNTSDAKCRTYVYDSATGRLTVKQ</sequence>
<evidence type="ECO:0000313" key="2">
    <source>
        <dbReference type="EMBL" id="NMM95824.1"/>
    </source>
</evidence>
<keyword evidence="1" id="KW-0812">Transmembrane</keyword>
<dbReference type="EMBL" id="JAAIIF010000006">
    <property type="protein sequence ID" value="NMM95824.1"/>
    <property type="molecule type" value="Genomic_DNA"/>
</dbReference>
<dbReference type="Gene3D" id="3.30.700.10">
    <property type="entry name" value="Glycoprotein, Type 4 Pilin"/>
    <property type="match status" value="1"/>
</dbReference>
<dbReference type="Proteomes" id="UP000529710">
    <property type="component" value="Unassembled WGS sequence"/>
</dbReference>